<gene>
    <name evidence="2" type="ORF">JK361_26035</name>
</gene>
<name>A0ABS1P7G6_9ACTN</name>
<accession>A0ABS1P7G6</accession>
<keyword evidence="1" id="KW-0472">Membrane</keyword>
<proteinExistence type="predicted"/>
<keyword evidence="1" id="KW-1133">Transmembrane helix</keyword>
<evidence type="ECO:0000256" key="1">
    <source>
        <dbReference type="SAM" id="Phobius"/>
    </source>
</evidence>
<keyword evidence="1" id="KW-0812">Transmembrane</keyword>
<evidence type="ECO:0000313" key="2">
    <source>
        <dbReference type="EMBL" id="MBL1108007.1"/>
    </source>
</evidence>
<dbReference type="EMBL" id="JAERRH010000010">
    <property type="protein sequence ID" value="MBL1108007.1"/>
    <property type="molecule type" value="Genomic_DNA"/>
</dbReference>
<comment type="caution">
    <text evidence="2">The sequence shown here is derived from an EMBL/GenBank/DDBJ whole genome shotgun (WGS) entry which is preliminary data.</text>
</comment>
<evidence type="ECO:0000313" key="3">
    <source>
        <dbReference type="Proteomes" id="UP000621386"/>
    </source>
</evidence>
<reference evidence="2 3" key="1">
    <citation type="submission" date="2021-01" db="EMBL/GenBank/DDBJ databases">
        <title>WGS of actinomycetes isolated from Thailand.</title>
        <authorList>
            <person name="Thawai C."/>
        </authorList>
    </citation>
    <scope>NUCLEOTIDE SEQUENCE [LARGE SCALE GENOMIC DNA]</scope>
    <source>
        <strain evidence="2 3">CH5-8</strain>
    </source>
</reference>
<protein>
    <submittedName>
        <fullName evidence="2">Uncharacterized protein</fullName>
    </submittedName>
</protein>
<dbReference type="Proteomes" id="UP000621386">
    <property type="component" value="Unassembled WGS sequence"/>
</dbReference>
<organism evidence="2 3">
    <name type="scientific">Streptomyces musisoli</name>
    <dbReference type="NCBI Taxonomy" id="2802280"/>
    <lineage>
        <taxon>Bacteria</taxon>
        <taxon>Bacillati</taxon>
        <taxon>Actinomycetota</taxon>
        <taxon>Actinomycetes</taxon>
        <taxon>Kitasatosporales</taxon>
        <taxon>Streptomycetaceae</taxon>
        <taxon>Streptomyces</taxon>
    </lineage>
</organism>
<feature type="transmembrane region" description="Helical" evidence="1">
    <location>
        <begin position="34"/>
        <end position="50"/>
    </location>
</feature>
<keyword evidence="3" id="KW-1185">Reference proteome</keyword>
<dbReference type="RefSeq" id="WP_201822281.1">
    <property type="nucleotide sequence ID" value="NZ_JAERRH010000010.1"/>
</dbReference>
<sequence>MLTAVFGVFCAACALIALAGLALLAPSDVPRITGTVAFIVTLAALGVAILH</sequence>